<evidence type="ECO:0000256" key="11">
    <source>
        <dbReference type="ARBA" id="ARBA00048802"/>
    </source>
</evidence>
<comment type="catalytic activity">
    <reaction evidence="11">
        <text>a 5,6-dihydrouridine in tRNA + NAD(+) = a uridine in tRNA + NADH + H(+)</text>
        <dbReference type="Rhea" id="RHEA:54452"/>
        <dbReference type="Rhea" id="RHEA-COMP:13339"/>
        <dbReference type="Rhea" id="RHEA-COMP:13887"/>
        <dbReference type="ChEBI" id="CHEBI:15378"/>
        <dbReference type="ChEBI" id="CHEBI:57540"/>
        <dbReference type="ChEBI" id="CHEBI:57945"/>
        <dbReference type="ChEBI" id="CHEBI:65315"/>
        <dbReference type="ChEBI" id="CHEBI:74443"/>
    </reaction>
</comment>
<keyword evidence="7" id="KW-0521">NADP</keyword>
<dbReference type="PANTHER" id="PTHR45846:SF1">
    <property type="entry name" value="TRNA-DIHYDROURIDINE(47) SYNTHASE [NAD(P)(+)]-LIKE"/>
    <property type="match status" value="1"/>
</dbReference>
<organism evidence="16 17">
    <name type="scientific">Sharpea azabuensis</name>
    <dbReference type="NCBI Taxonomy" id="322505"/>
    <lineage>
        <taxon>Bacteria</taxon>
        <taxon>Bacillati</taxon>
        <taxon>Bacillota</taxon>
        <taxon>Erysipelotrichia</taxon>
        <taxon>Erysipelotrichales</taxon>
        <taxon>Coprobacillaceae</taxon>
        <taxon>Sharpea</taxon>
    </lineage>
</organism>
<keyword evidence="17" id="KW-1185">Reference proteome</keyword>
<evidence type="ECO:0000256" key="2">
    <source>
        <dbReference type="ARBA" id="ARBA00002790"/>
    </source>
</evidence>
<keyword evidence="9 12" id="KW-0560">Oxidoreductase</keyword>
<dbReference type="GO" id="GO:0050660">
    <property type="term" value="F:flavin adenine dinucleotide binding"/>
    <property type="evidence" value="ECO:0007669"/>
    <property type="project" value="InterPro"/>
</dbReference>
<dbReference type="PANTHER" id="PTHR45846">
    <property type="entry name" value="TRNA-DIHYDROURIDINE(47) SYNTHASE [NAD(P)(+)]-LIKE"/>
    <property type="match status" value="1"/>
</dbReference>
<feature type="binding site" evidence="14">
    <location>
        <begin position="17"/>
        <end position="19"/>
    </location>
    <ligand>
        <name>FMN</name>
        <dbReference type="ChEBI" id="CHEBI:58210"/>
    </ligand>
</feature>
<evidence type="ECO:0000256" key="10">
    <source>
        <dbReference type="ARBA" id="ARBA00048205"/>
    </source>
</evidence>
<evidence type="ECO:0000256" key="6">
    <source>
        <dbReference type="ARBA" id="ARBA00022694"/>
    </source>
</evidence>
<dbReference type="EMBL" id="FNYK01000112">
    <property type="protein sequence ID" value="SEJ33271.1"/>
    <property type="molecule type" value="Genomic_DNA"/>
</dbReference>
<evidence type="ECO:0000256" key="12">
    <source>
        <dbReference type="PIRNR" id="PIRNR006621"/>
    </source>
</evidence>
<feature type="binding site" evidence="14">
    <location>
        <position position="171"/>
    </location>
    <ligand>
        <name>FMN</name>
        <dbReference type="ChEBI" id="CHEBI:58210"/>
    </ligand>
</feature>
<evidence type="ECO:0000256" key="4">
    <source>
        <dbReference type="ARBA" id="ARBA00022630"/>
    </source>
</evidence>
<comment type="catalytic activity">
    <reaction evidence="10">
        <text>a 5,6-dihydrouridine in tRNA + NADP(+) = a uridine in tRNA + NADPH + H(+)</text>
        <dbReference type="Rhea" id="RHEA:23624"/>
        <dbReference type="Rhea" id="RHEA-COMP:13339"/>
        <dbReference type="Rhea" id="RHEA-COMP:13887"/>
        <dbReference type="ChEBI" id="CHEBI:15378"/>
        <dbReference type="ChEBI" id="CHEBI:57783"/>
        <dbReference type="ChEBI" id="CHEBI:58349"/>
        <dbReference type="ChEBI" id="CHEBI:65315"/>
        <dbReference type="ChEBI" id="CHEBI:74443"/>
    </reaction>
</comment>
<dbReference type="SUPFAM" id="SSF51395">
    <property type="entry name" value="FMN-linked oxidoreductases"/>
    <property type="match status" value="1"/>
</dbReference>
<gene>
    <name evidence="16" type="ORF">SAMN04487834_11122</name>
</gene>
<evidence type="ECO:0000256" key="14">
    <source>
        <dbReference type="PIRSR" id="PIRSR006621-2"/>
    </source>
</evidence>
<evidence type="ECO:0000256" key="1">
    <source>
        <dbReference type="ARBA" id="ARBA00001917"/>
    </source>
</evidence>
<comment type="cofactor">
    <cofactor evidence="1 12 14">
        <name>FMN</name>
        <dbReference type="ChEBI" id="CHEBI:58210"/>
    </cofactor>
</comment>
<dbReference type="InterPro" id="IPR018517">
    <property type="entry name" value="tRNA_hU_synthase_CS"/>
</dbReference>
<evidence type="ECO:0000256" key="5">
    <source>
        <dbReference type="ARBA" id="ARBA00022643"/>
    </source>
</evidence>
<dbReference type="InterPro" id="IPR024036">
    <property type="entry name" value="tRNA-dHydroUridine_Synthase_C"/>
</dbReference>
<dbReference type="AlphaFoldDB" id="A0A1H6XW64"/>
<keyword evidence="5 12" id="KW-0288">FMN</keyword>
<accession>A0A1H6XW64</accession>
<keyword evidence="4 12" id="KW-0285">Flavoprotein</keyword>
<dbReference type="OrthoDB" id="9764501at2"/>
<dbReference type="CDD" id="cd02801">
    <property type="entry name" value="DUS_like_FMN"/>
    <property type="match status" value="1"/>
</dbReference>
<comment type="similarity">
    <text evidence="12">Belongs to the dus family.</text>
</comment>
<dbReference type="GO" id="GO:0000049">
    <property type="term" value="F:tRNA binding"/>
    <property type="evidence" value="ECO:0007669"/>
    <property type="project" value="UniProtKB-KW"/>
</dbReference>
<keyword evidence="8" id="KW-0694">RNA-binding</keyword>
<dbReference type="Gene3D" id="1.10.1200.80">
    <property type="entry name" value="Putative flavin oxidoreducatase, domain 2"/>
    <property type="match status" value="1"/>
</dbReference>
<evidence type="ECO:0000256" key="8">
    <source>
        <dbReference type="ARBA" id="ARBA00022884"/>
    </source>
</evidence>
<keyword evidence="3" id="KW-0820">tRNA-binding</keyword>
<feature type="active site" description="Proton donor" evidence="13">
    <location>
        <position position="102"/>
    </location>
</feature>
<reference evidence="17" key="1">
    <citation type="submission" date="2016-10" db="EMBL/GenBank/DDBJ databases">
        <authorList>
            <person name="Varghese N."/>
            <person name="Submissions S."/>
        </authorList>
    </citation>
    <scope>NUCLEOTIDE SEQUENCE [LARGE SCALE GENOMIC DNA]</scope>
    <source>
        <strain evidence="17">DSM 20406</strain>
    </source>
</reference>
<evidence type="ECO:0000259" key="15">
    <source>
        <dbReference type="Pfam" id="PF01207"/>
    </source>
</evidence>
<evidence type="ECO:0000256" key="9">
    <source>
        <dbReference type="ARBA" id="ARBA00023002"/>
    </source>
</evidence>
<sequence length="329" mass="36825">MWKIGNVEIKNQVVMAPMAGITNIAFRKLIKSFGAGLVVSEMISDKAICYRNEKTLDMLAIDEDEHPMSLQLFGGEVASMVEAAKYLEEHTNADIIDLNSGCPVNKVIKAKAGSDWLRDPERAYEIVHAIVEAVHLPVTIKMRIGFDSKHINVVEYAKLMEKAGVSAIAVHGRTRSQFYEGHADWSYIKQVKDAVSIPVIGNGDITSPLDAKRMLEETGCDAIMIGRAAMGNPWIIKRTVDYLEKGVLDEEPTFNQKIDMCLTHAKELCKLEGEVNGIRMMRGQAPWYIKGEHGAAKVKNQLTKINTYEELEAILKSFQKEIEVYNNNR</sequence>
<dbReference type="PIRSF" id="PIRSF006621">
    <property type="entry name" value="Dus"/>
    <property type="match status" value="1"/>
</dbReference>
<dbReference type="NCBIfam" id="TIGR00737">
    <property type="entry name" value="nifR3_yhdG"/>
    <property type="match status" value="1"/>
</dbReference>
<keyword evidence="6 12" id="KW-0819">tRNA processing</keyword>
<dbReference type="InterPro" id="IPR013785">
    <property type="entry name" value="Aldolase_TIM"/>
</dbReference>
<feature type="domain" description="DUS-like FMN-binding" evidence="15">
    <location>
        <begin position="15"/>
        <end position="322"/>
    </location>
</feature>
<dbReference type="InterPro" id="IPR035587">
    <property type="entry name" value="DUS-like_FMN-bd"/>
</dbReference>
<name>A0A1H6XW64_9FIRM</name>
<dbReference type="Gene3D" id="3.20.20.70">
    <property type="entry name" value="Aldolase class I"/>
    <property type="match status" value="1"/>
</dbReference>
<dbReference type="InterPro" id="IPR004652">
    <property type="entry name" value="DusB-like"/>
</dbReference>
<dbReference type="PROSITE" id="PS01136">
    <property type="entry name" value="UPF0034"/>
    <property type="match status" value="1"/>
</dbReference>
<dbReference type="RefSeq" id="WP_033163882.1">
    <property type="nucleotide sequence ID" value="NZ_FNYK01000112.1"/>
</dbReference>
<feature type="binding site" evidence="14">
    <location>
        <begin position="226"/>
        <end position="227"/>
    </location>
    <ligand>
        <name>FMN</name>
        <dbReference type="ChEBI" id="CHEBI:58210"/>
    </ligand>
</feature>
<evidence type="ECO:0000313" key="16">
    <source>
        <dbReference type="EMBL" id="SEJ33271.1"/>
    </source>
</evidence>
<dbReference type="InterPro" id="IPR001269">
    <property type="entry name" value="DUS_fam"/>
</dbReference>
<dbReference type="EC" id="1.3.1.-" evidence="12"/>
<evidence type="ECO:0000256" key="13">
    <source>
        <dbReference type="PIRSR" id="PIRSR006621-1"/>
    </source>
</evidence>
<keyword evidence="14" id="KW-0547">Nucleotide-binding</keyword>
<dbReference type="eggNOG" id="COG0042">
    <property type="taxonomic scope" value="Bacteria"/>
</dbReference>
<dbReference type="Proteomes" id="UP000183028">
    <property type="component" value="Unassembled WGS sequence"/>
</dbReference>
<evidence type="ECO:0000256" key="3">
    <source>
        <dbReference type="ARBA" id="ARBA00022555"/>
    </source>
</evidence>
<dbReference type="GO" id="GO:0017150">
    <property type="term" value="F:tRNA dihydrouridine synthase activity"/>
    <property type="evidence" value="ECO:0007669"/>
    <property type="project" value="InterPro"/>
</dbReference>
<evidence type="ECO:0000256" key="7">
    <source>
        <dbReference type="ARBA" id="ARBA00022857"/>
    </source>
</evidence>
<evidence type="ECO:0000313" key="17">
    <source>
        <dbReference type="Proteomes" id="UP000183028"/>
    </source>
</evidence>
<dbReference type="Pfam" id="PF01207">
    <property type="entry name" value="Dus"/>
    <property type="match status" value="1"/>
</dbReference>
<dbReference type="STRING" id="322505.SAMN04487836_14912"/>
<dbReference type="GeneID" id="54121279"/>
<feature type="binding site" evidence="14">
    <location>
        <position position="71"/>
    </location>
    <ligand>
        <name>FMN</name>
        <dbReference type="ChEBI" id="CHEBI:58210"/>
    </ligand>
</feature>
<proteinExistence type="inferred from homology"/>
<feature type="binding site" evidence="14">
    <location>
        <position position="141"/>
    </location>
    <ligand>
        <name>FMN</name>
        <dbReference type="ChEBI" id="CHEBI:58210"/>
    </ligand>
</feature>
<comment type="function">
    <text evidence="2 12">Catalyzes the synthesis of 5,6-dihydrouridine (D), a modified base found in the D-loop of most tRNAs, via the reduction of the C5-C6 double bond in target uridines.</text>
</comment>
<protein>
    <recommendedName>
        <fullName evidence="12">tRNA-dihydrouridine synthase</fullName>
        <ecNumber evidence="12">1.3.1.-</ecNumber>
    </recommendedName>
</protein>